<dbReference type="Proteomes" id="UP000298416">
    <property type="component" value="Unassembled WGS sequence"/>
</dbReference>
<keyword evidence="3" id="KW-1185">Reference proteome</keyword>
<dbReference type="InterPro" id="IPR012416">
    <property type="entry name" value="CBP60"/>
</dbReference>
<dbReference type="PANTHER" id="PTHR31713:SF43">
    <property type="entry name" value="CALMODULIN-BINDING PROTEIN 60 G"/>
    <property type="match status" value="1"/>
</dbReference>
<reference evidence="2" key="2">
    <citation type="submission" date="2020-08" db="EMBL/GenBank/DDBJ databases">
        <title>Plant Genome Project.</title>
        <authorList>
            <person name="Zhang R.-G."/>
        </authorList>
    </citation>
    <scope>NUCLEOTIDE SEQUENCE</scope>
    <source>
        <strain evidence="2">Huo1</strain>
        <tissue evidence="2">Leaf</tissue>
    </source>
</reference>
<dbReference type="InterPro" id="IPR046829">
    <property type="entry name" value="Calmod_bind_C"/>
</dbReference>
<name>A0A8X8YCI7_SALSN</name>
<accession>A0A8X8YCI7</accession>
<dbReference type="PANTHER" id="PTHR31713">
    <property type="entry name" value="OS02G0177800 PROTEIN"/>
    <property type="match status" value="1"/>
</dbReference>
<evidence type="ECO:0000313" key="3">
    <source>
        <dbReference type="Proteomes" id="UP000298416"/>
    </source>
</evidence>
<dbReference type="GO" id="GO:0043565">
    <property type="term" value="F:sequence-specific DNA binding"/>
    <property type="evidence" value="ECO:0007669"/>
    <property type="project" value="TreeGrafter"/>
</dbReference>
<evidence type="ECO:0000313" key="2">
    <source>
        <dbReference type="EMBL" id="KAG6427203.1"/>
    </source>
</evidence>
<feature type="domain" description="Calmodulin binding protein C-terminal" evidence="1">
    <location>
        <begin position="45"/>
        <end position="97"/>
    </location>
</feature>
<dbReference type="GO" id="GO:0080142">
    <property type="term" value="P:regulation of salicylic acid biosynthetic process"/>
    <property type="evidence" value="ECO:0007669"/>
    <property type="project" value="TreeGrafter"/>
</dbReference>
<dbReference type="GO" id="GO:0003700">
    <property type="term" value="F:DNA-binding transcription factor activity"/>
    <property type="evidence" value="ECO:0007669"/>
    <property type="project" value="TreeGrafter"/>
</dbReference>
<dbReference type="AlphaFoldDB" id="A0A8X8YCI7"/>
<comment type="caution">
    <text evidence="2">The sequence shown here is derived from an EMBL/GenBank/DDBJ whole genome shotgun (WGS) entry which is preliminary data.</text>
</comment>
<protein>
    <recommendedName>
        <fullName evidence="1">Calmodulin binding protein C-terminal domain-containing protein</fullName>
    </recommendedName>
</protein>
<proteinExistence type="predicted"/>
<dbReference type="GO" id="GO:0005634">
    <property type="term" value="C:nucleus"/>
    <property type="evidence" value="ECO:0007669"/>
    <property type="project" value="TreeGrafter"/>
</dbReference>
<sequence length="149" mass="16528">MAFPALEICCAMNPASVRDALGKISNKKWGIIVALHAAECVLDDKKYIYTKAQGTSLMFNSIYSLIGVTFDGLTYLSLSIKAVEELKQRAFENLSSWEICEADLSMLPQTMGQGEVEMEMNTHHPTLENVSFEMGDASQMEGFNVTFNN</sequence>
<evidence type="ECO:0000259" key="1">
    <source>
        <dbReference type="Pfam" id="PF20452"/>
    </source>
</evidence>
<reference evidence="2" key="1">
    <citation type="submission" date="2018-01" db="EMBL/GenBank/DDBJ databases">
        <authorList>
            <person name="Mao J.F."/>
        </authorList>
    </citation>
    <scope>NUCLEOTIDE SEQUENCE</scope>
    <source>
        <strain evidence="2">Huo1</strain>
        <tissue evidence="2">Leaf</tissue>
    </source>
</reference>
<dbReference type="Pfam" id="PF20452">
    <property type="entry name" value="Calmod_bind_C"/>
    <property type="match status" value="1"/>
</dbReference>
<organism evidence="2">
    <name type="scientific">Salvia splendens</name>
    <name type="common">Scarlet sage</name>
    <dbReference type="NCBI Taxonomy" id="180675"/>
    <lineage>
        <taxon>Eukaryota</taxon>
        <taxon>Viridiplantae</taxon>
        <taxon>Streptophyta</taxon>
        <taxon>Embryophyta</taxon>
        <taxon>Tracheophyta</taxon>
        <taxon>Spermatophyta</taxon>
        <taxon>Magnoliopsida</taxon>
        <taxon>eudicotyledons</taxon>
        <taxon>Gunneridae</taxon>
        <taxon>Pentapetalae</taxon>
        <taxon>asterids</taxon>
        <taxon>lamiids</taxon>
        <taxon>Lamiales</taxon>
        <taxon>Lamiaceae</taxon>
        <taxon>Nepetoideae</taxon>
        <taxon>Mentheae</taxon>
        <taxon>Salviinae</taxon>
        <taxon>Salvia</taxon>
        <taxon>Salvia subgen. Calosphace</taxon>
        <taxon>core Calosphace</taxon>
    </lineage>
</organism>
<dbReference type="EMBL" id="PNBA02000004">
    <property type="protein sequence ID" value="KAG6427203.1"/>
    <property type="molecule type" value="Genomic_DNA"/>
</dbReference>
<gene>
    <name evidence="2" type="ORF">SASPL_111444</name>
</gene>
<dbReference type="GO" id="GO:0005516">
    <property type="term" value="F:calmodulin binding"/>
    <property type="evidence" value="ECO:0007669"/>
    <property type="project" value="InterPro"/>
</dbReference>